<dbReference type="RefSeq" id="WP_152800950.1">
    <property type="nucleotide sequence ID" value="NZ_WHNX01000002.1"/>
</dbReference>
<evidence type="ECO:0000313" key="3">
    <source>
        <dbReference type="Proteomes" id="UP000440004"/>
    </source>
</evidence>
<proteinExistence type="predicted"/>
<keyword evidence="1" id="KW-0812">Transmembrane</keyword>
<gene>
    <name evidence="2" type="ORF">GC105_01440</name>
</gene>
<keyword evidence="3" id="KW-1185">Reference proteome</keyword>
<protein>
    <recommendedName>
        <fullName evidence="4">DUF2933 domain-containing protein</fullName>
    </recommendedName>
</protein>
<dbReference type="EMBL" id="WHNX01000002">
    <property type="protein sequence ID" value="MPW24456.1"/>
    <property type="molecule type" value="Genomic_DNA"/>
</dbReference>
<evidence type="ECO:0008006" key="4">
    <source>
        <dbReference type="Google" id="ProtNLM"/>
    </source>
</evidence>
<name>A0A6A7K4R9_9FIRM</name>
<organism evidence="2 3">
    <name type="scientific">Alkalibaculum sporogenes</name>
    <dbReference type="NCBI Taxonomy" id="2655001"/>
    <lineage>
        <taxon>Bacteria</taxon>
        <taxon>Bacillati</taxon>
        <taxon>Bacillota</taxon>
        <taxon>Clostridia</taxon>
        <taxon>Eubacteriales</taxon>
        <taxon>Eubacteriaceae</taxon>
        <taxon>Alkalibaculum</taxon>
    </lineage>
</organism>
<sequence length="90" mass="10085">MKYRSDNRENKGESNHSPIKHMFHMVLCCGLPILIIASLPLVARFSTSTSLTLAAIAPFICPLIMIPMIIMMFKGDKKSCCNDKESIKNK</sequence>
<keyword evidence="1" id="KW-1133">Transmembrane helix</keyword>
<reference evidence="2 3" key="1">
    <citation type="submission" date="2019-10" db="EMBL/GenBank/DDBJ databases">
        <title>Alkalibaculum tamaniensis sp.nov., a new alkaliphilic acetogen, isolated on methoxylated aromatics from a mud volcano.</title>
        <authorList>
            <person name="Khomyakova M.A."/>
            <person name="Merkel A.Y."/>
            <person name="Bonch-Osmolovskaya E.A."/>
            <person name="Slobodkin A.I."/>
        </authorList>
    </citation>
    <scope>NUCLEOTIDE SEQUENCE [LARGE SCALE GENOMIC DNA]</scope>
    <source>
        <strain evidence="2 3">M08DMB</strain>
    </source>
</reference>
<comment type="caution">
    <text evidence="2">The sequence shown here is derived from an EMBL/GenBank/DDBJ whole genome shotgun (WGS) entry which is preliminary data.</text>
</comment>
<evidence type="ECO:0000313" key="2">
    <source>
        <dbReference type="EMBL" id="MPW24456.1"/>
    </source>
</evidence>
<dbReference type="Proteomes" id="UP000440004">
    <property type="component" value="Unassembled WGS sequence"/>
</dbReference>
<feature type="transmembrane region" description="Helical" evidence="1">
    <location>
        <begin position="21"/>
        <end position="43"/>
    </location>
</feature>
<accession>A0A6A7K4R9</accession>
<dbReference type="AlphaFoldDB" id="A0A6A7K4R9"/>
<feature type="transmembrane region" description="Helical" evidence="1">
    <location>
        <begin position="49"/>
        <end position="70"/>
    </location>
</feature>
<evidence type="ECO:0000256" key="1">
    <source>
        <dbReference type="SAM" id="Phobius"/>
    </source>
</evidence>
<keyword evidence="1" id="KW-0472">Membrane</keyword>